<dbReference type="GO" id="GO:0016094">
    <property type="term" value="P:polyprenol biosynthetic process"/>
    <property type="evidence" value="ECO:0007669"/>
    <property type="project" value="TreeGrafter"/>
</dbReference>
<comment type="catalytic activity">
    <reaction evidence="2">
        <text>8 isopentenyl diphosphate + (2E,6E)-farnesyl diphosphate = di-trans,octa-cis-undecaprenyl diphosphate + 8 diphosphate</text>
        <dbReference type="Rhea" id="RHEA:27551"/>
        <dbReference type="ChEBI" id="CHEBI:33019"/>
        <dbReference type="ChEBI" id="CHEBI:58405"/>
        <dbReference type="ChEBI" id="CHEBI:128769"/>
        <dbReference type="ChEBI" id="CHEBI:175763"/>
        <dbReference type="EC" id="2.5.1.31"/>
    </reaction>
</comment>
<evidence type="ECO:0000256" key="2">
    <source>
        <dbReference type="HAMAP-Rule" id="MF_01139"/>
    </source>
</evidence>
<protein>
    <recommendedName>
        <fullName evidence="2">Ditrans,polycis-undecaprenyl-diphosphate synthase ((2E,6E)-farnesyl-diphosphate specific)</fullName>
        <ecNumber evidence="2">2.5.1.31</ecNumber>
    </recommendedName>
    <alternativeName>
        <fullName evidence="2">Ditrans,polycis-undecaprenylcistransferase</fullName>
    </alternativeName>
    <alternativeName>
        <fullName evidence="2">Undecaprenyl diphosphate synthase</fullName>
        <shortName evidence="2">UDS</shortName>
    </alternativeName>
    <alternativeName>
        <fullName evidence="2">Undecaprenyl pyrophosphate synthase</fullName>
        <shortName evidence="2">UPP synthase</shortName>
    </alternativeName>
</protein>
<feature type="binding site" evidence="2">
    <location>
        <position position="199"/>
    </location>
    <ligand>
        <name>substrate</name>
    </ligand>
</feature>
<keyword evidence="2" id="KW-0961">Cell wall biogenesis/degradation</keyword>
<proteinExistence type="inferred from homology"/>
<feature type="binding site" evidence="2">
    <location>
        <position position="80"/>
    </location>
    <ligand>
        <name>substrate</name>
    </ligand>
</feature>
<gene>
    <name evidence="2 3" type="primary">uppS</name>
    <name evidence="3" type="ORF">GB996_05935</name>
</gene>
<dbReference type="PROSITE" id="PS01066">
    <property type="entry name" value="UPP_SYNTHASE"/>
    <property type="match status" value="1"/>
</dbReference>
<keyword evidence="2" id="KW-0133">Cell shape</keyword>
<dbReference type="HAMAP" id="MF_01139">
    <property type="entry name" value="ISPT"/>
    <property type="match status" value="1"/>
</dbReference>
<dbReference type="InterPro" id="IPR001441">
    <property type="entry name" value="UPP_synth-like"/>
</dbReference>
<evidence type="ECO:0000313" key="4">
    <source>
        <dbReference type="Proteomes" id="UP000442109"/>
    </source>
</evidence>
<dbReference type="NCBIfam" id="TIGR00055">
    <property type="entry name" value="uppS"/>
    <property type="match status" value="1"/>
</dbReference>
<dbReference type="FunFam" id="3.40.1180.10:FF:000001">
    <property type="entry name" value="(2E,6E)-farnesyl-diphosphate-specific ditrans,polycis-undecaprenyl-diphosphate synthase"/>
    <property type="match status" value="1"/>
</dbReference>
<dbReference type="RefSeq" id="WP_155587101.1">
    <property type="nucleotide sequence ID" value="NZ_WFKQ01000003.1"/>
</dbReference>
<dbReference type="GO" id="GO:0000287">
    <property type="term" value="F:magnesium ion binding"/>
    <property type="evidence" value="ECO:0007669"/>
    <property type="project" value="UniProtKB-UniRule"/>
</dbReference>
<dbReference type="GO" id="GO:0008834">
    <property type="term" value="F:ditrans,polycis-undecaprenyl-diphosphate synthase [(2E,6E)-farnesyl-diphosphate specific] activity"/>
    <property type="evidence" value="ECO:0007669"/>
    <property type="project" value="UniProtKB-UniRule"/>
</dbReference>
<sequence length="268" mass="29576">MTEPVSSNPLNPDDSLTVPAVLPKHIAIIMDGNNRYAKAHGMAKGQGHVAGKESLDPLVEYCVKIGIEVLTVFAFSSENWQRPPSEVALLMRLLSATITEQMPRMQKYNIRLRFIGDRSQLSEELQAQMADAEAKTAAHGAMTLVIAISYGGQWDIANAARQLAQQVAQGTLAAEDITVATLGQKVQLADVPDVDMLIRTGGEYRISNFLLWQSAYAELFFTDTLWPDFAAKELNSMLFEFSRRQRRFGKTSEQVEGSVQSSADTHAK</sequence>
<comment type="function">
    <text evidence="2">Catalyzes the sequential condensation of isopentenyl diphosphate (IPP) with (2E,6E)-farnesyl diphosphate (E,E-FPP) to yield (2Z,6Z,10Z,14Z,18Z,22Z,26Z,30Z,34E,38E)-undecaprenyl diphosphate (di-trans,octa-cis-UPP). UPP is the precursor of glycosyl carrier lipid in the biosynthesis of bacterial cell wall polysaccharide components such as peptidoglycan and lipopolysaccharide.</text>
</comment>
<feature type="binding site" evidence="2">
    <location>
        <position position="218"/>
    </location>
    <ligand>
        <name>Mg(2+)</name>
        <dbReference type="ChEBI" id="CHEBI:18420"/>
    </ligand>
</feature>
<feature type="active site" description="Proton acceptor" evidence="2">
    <location>
        <position position="79"/>
    </location>
</feature>
<dbReference type="Proteomes" id="UP000442109">
    <property type="component" value="Unassembled WGS sequence"/>
</dbReference>
<comment type="caution">
    <text evidence="3">The sequence shown here is derived from an EMBL/GenBank/DDBJ whole genome shotgun (WGS) entry which is preliminary data.</text>
</comment>
<dbReference type="GO" id="GO:0008360">
    <property type="term" value="P:regulation of cell shape"/>
    <property type="evidence" value="ECO:0007669"/>
    <property type="project" value="UniProtKB-KW"/>
</dbReference>
<dbReference type="InterPro" id="IPR018520">
    <property type="entry name" value="UPP_synth-like_CS"/>
</dbReference>
<evidence type="ECO:0000256" key="1">
    <source>
        <dbReference type="ARBA" id="ARBA00022679"/>
    </source>
</evidence>
<dbReference type="GO" id="GO:0009252">
    <property type="term" value="P:peptidoglycan biosynthetic process"/>
    <property type="evidence" value="ECO:0007669"/>
    <property type="project" value="UniProtKB-UniRule"/>
</dbReference>
<feature type="binding site" evidence="2">
    <location>
        <position position="44"/>
    </location>
    <ligand>
        <name>substrate</name>
    </ligand>
</feature>
<feature type="binding site" evidence="2">
    <location>
        <position position="31"/>
    </location>
    <ligand>
        <name>Mg(2+)</name>
        <dbReference type="ChEBI" id="CHEBI:18420"/>
    </ligand>
</feature>
<dbReference type="InterPro" id="IPR036424">
    <property type="entry name" value="UPP_synth-like_sf"/>
</dbReference>
<comment type="caution">
    <text evidence="2">Lacks conserved residue(s) required for the propagation of feature annotation.</text>
</comment>
<feature type="binding site" evidence="2">
    <location>
        <position position="48"/>
    </location>
    <ligand>
        <name>substrate</name>
    </ligand>
</feature>
<keyword evidence="2" id="KW-0460">Magnesium</keyword>
<dbReference type="SUPFAM" id="SSF64005">
    <property type="entry name" value="Undecaprenyl diphosphate synthase"/>
    <property type="match status" value="1"/>
</dbReference>
<name>A0A844M0Y0_9GAMM</name>
<comment type="similarity">
    <text evidence="2">Belongs to the UPP synthase family.</text>
</comment>
<dbReference type="EC" id="2.5.1.31" evidence="2"/>
<dbReference type="AlphaFoldDB" id="A0A844M0Y0"/>
<feature type="active site" evidence="2">
    <location>
        <position position="31"/>
    </location>
</feature>
<dbReference type="Gene3D" id="3.40.1180.10">
    <property type="entry name" value="Decaprenyl diphosphate synthase-like"/>
    <property type="match status" value="1"/>
</dbReference>
<dbReference type="PANTHER" id="PTHR10291:SF0">
    <property type="entry name" value="DEHYDRODOLICHYL DIPHOSPHATE SYNTHASE 2"/>
    <property type="match status" value="1"/>
</dbReference>
<dbReference type="OrthoDB" id="4191603at2"/>
<dbReference type="EMBL" id="WFKQ01000003">
    <property type="protein sequence ID" value="MUG32330.1"/>
    <property type="molecule type" value="Genomic_DNA"/>
</dbReference>
<reference evidence="3 4" key="1">
    <citation type="journal article" date="2019" name="PLoS ONE">
        <title>Pup mortality in New Zealand sea lions (Phocarctos hookeri) at Enderby Island, Auckland Islands, 2013-18.</title>
        <authorList>
            <person name="Michael S.A."/>
            <person name="Hayman D.T.S."/>
            <person name="Gray R."/>
            <person name="Zhang J."/>
            <person name="Rogers L."/>
            <person name="Roe W.D."/>
        </authorList>
    </citation>
    <scope>NUCLEOTIDE SEQUENCE [LARGE SCALE GENOMIC DNA]</scope>
    <source>
        <strain evidence="3 4">SM868</strain>
    </source>
</reference>
<evidence type="ECO:0000313" key="3">
    <source>
        <dbReference type="EMBL" id="MUG32330.1"/>
    </source>
</evidence>
<comment type="subunit">
    <text evidence="2">Homodimer.</text>
</comment>
<comment type="cofactor">
    <cofactor evidence="2">
        <name>Mg(2+)</name>
        <dbReference type="ChEBI" id="CHEBI:18420"/>
    </cofactor>
    <text evidence="2">Binds 2 magnesium ions per subunit.</text>
</comment>
<feature type="binding site" evidence="2">
    <location>
        <position position="82"/>
    </location>
    <ligand>
        <name>substrate</name>
    </ligand>
</feature>
<dbReference type="PANTHER" id="PTHR10291">
    <property type="entry name" value="DEHYDRODOLICHYL DIPHOSPHATE SYNTHASE FAMILY MEMBER"/>
    <property type="match status" value="1"/>
</dbReference>
<keyword evidence="2" id="KW-0479">Metal-binding</keyword>
<dbReference type="Pfam" id="PF01255">
    <property type="entry name" value="Prenyltransf"/>
    <property type="match status" value="1"/>
</dbReference>
<feature type="binding site" evidence="2">
    <location>
        <begin position="32"/>
        <end position="35"/>
    </location>
    <ligand>
        <name>substrate</name>
    </ligand>
</feature>
<keyword evidence="1 2" id="KW-0808">Transferase</keyword>
<feature type="binding site" evidence="2">
    <location>
        <begin position="205"/>
        <end position="207"/>
    </location>
    <ligand>
        <name>substrate</name>
    </ligand>
</feature>
<dbReference type="GO" id="GO:0071555">
    <property type="term" value="P:cell wall organization"/>
    <property type="evidence" value="ECO:0007669"/>
    <property type="project" value="UniProtKB-KW"/>
</dbReference>
<accession>A0A844M0Y0</accession>
<keyword evidence="4" id="KW-1185">Reference proteome</keyword>
<dbReference type="CDD" id="cd00475">
    <property type="entry name" value="Cis_IPPS"/>
    <property type="match status" value="1"/>
</dbReference>
<dbReference type="GO" id="GO:0005829">
    <property type="term" value="C:cytosol"/>
    <property type="evidence" value="ECO:0007669"/>
    <property type="project" value="TreeGrafter"/>
</dbReference>
<organism evidence="3 4">
    <name type="scientific">Psychrobacter sanguinis</name>
    <dbReference type="NCBI Taxonomy" id="861445"/>
    <lineage>
        <taxon>Bacteria</taxon>
        <taxon>Pseudomonadati</taxon>
        <taxon>Pseudomonadota</taxon>
        <taxon>Gammaproteobacteria</taxon>
        <taxon>Moraxellales</taxon>
        <taxon>Moraxellaceae</taxon>
        <taxon>Psychrobacter</taxon>
    </lineage>
</organism>
<keyword evidence="2" id="KW-0573">Peptidoglycan synthesis</keyword>
<feature type="binding site" evidence="2">
    <location>
        <begin position="76"/>
        <end position="78"/>
    </location>
    <ligand>
        <name>substrate</name>
    </ligand>
</feature>